<keyword evidence="5 10" id="KW-0812">Transmembrane</keyword>
<evidence type="ECO:0000259" key="12">
    <source>
        <dbReference type="Pfam" id="PF00662"/>
    </source>
</evidence>
<evidence type="ECO:0000256" key="6">
    <source>
        <dbReference type="ARBA" id="ARBA00022982"/>
    </source>
</evidence>
<evidence type="ECO:0000256" key="3">
    <source>
        <dbReference type="ARBA" id="ARBA00012944"/>
    </source>
</evidence>
<feature type="transmembrane region" description="Helical" evidence="10">
    <location>
        <begin position="329"/>
        <end position="352"/>
    </location>
</feature>
<keyword evidence="10" id="KW-0813">Transport</keyword>
<dbReference type="InterPro" id="IPR001516">
    <property type="entry name" value="Proton_antipo_N"/>
</dbReference>
<evidence type="ECO:0000256" key="4">
    <source>
        <dbReference type="ARBA" id="ARBA00021096"/>
    </source>
</evidence>
<keyword evidence="6" id="KW-0249">Electron transport</keyword>
<feature type="transmembrane region" description="Helical" evidence="10">
    <location>
        <begin position="234"/>
        <end position="255"/>
    </location>
</feature>
<evidence type="ECO:0000256" key="8">
    <source>
        <dbReference type="ARBA" id="ARBA00023136"/>
    </source>
</evidence>
<gene>
    <name evidence="13" type="primary">ND5</name>
</gene>
<sequence length="557" mass="66561">MIYFLISFNLMILSLFNLNLSMIFMINKLTYIYDWSIYMKNFLMIKFICYLDWMSLIFISTIFFISSLVILYSMNYMYNDYNMNRFMMLILIFISSMIMMIISMNFLTIILGWDGLGLSSYCLVIYYQNKKSYNSGMITILMNRIGDIFILMSISIMMLSNSWNFMFIDKINYLLMLLIFMASITKSAQIPFSTWLPLAMAAPTPVSSLVHSSTLVTAGIYMMIRFNYLFTKNILIIMMLISSFTMFFSGLSANFEFDLKKIIALSTLSQLGLMMFILSFKLPMISFFHLIMHAMFKSLLFLCSGIIIHNFNNNQDIRFISLNNLYMPFINMTFLLSSMSLCGMPFLTGFYSKDLIIEMFNMKINNFFIFIIMYISMGLTISYSSRLMYFLNMKNLKNMNYLKLKFNNLMNFSILLLIILSIFFGSMMNWLMFNSLNYIFLTKIKKLMIYMFLMKGLIMGMLINKLIYFNKYMYMYMFKFFNLMFFLPLNFKKNKINYFKINFKINFIQDYGWNEYLILKKFLFLMNFNNFINSKILKFNLFMIMFMMTIFMLFMLM</sequence>
<protein>
    <recommendedName>
        <fullName evidence="4 10">NADH-ubiquinone oxidoreductase chain 5</fullName>
        <ecNumber evidence="3 10">7.1.1.2</ecNumber>
    </recommendedName>
</protein>
<dbReference type="EC" id="7.1.1.2" evidence="3 10"/>
<evidence type="ECO:0000259" key="11">
    <source>
        <dbReference type="Pfam" id="PF00361"/>
    </source>
</evidence>
<feature type="transmembrane region" description="Helical" evidence="10">
    <location>
        <begin position="536"/>
        <end position="556"/>
    </location>
</feature>
<dbReference type="GO" id="GO:0016020">
    <property type="term" value="C:membrane"/>
    <property type="evidence" value="ECO:0007669"/>
    <property type="project" value="UniProtKB-SubCell"/>
</dbReference>
<feature type="transmembrane region" description="Helical" evidence="10">
    <location>
        <begin position="53"/>
        <end position="74"/>
    </location>
</feature>
<keyword evidence="10" id="KW-0830">Ubiquinone</keyword>
<comment type="similarity">
    <text evidence="10">Belongs to the complex I subunit 5 family.</text>
</comment>
<evidence type="ECO:0000313" key="13">
    <source>
        <dbReference type="EMBL" id="APF47424.1"/>
    </source>
</evidence>
<proteinExistence type="inferred from homology"/>
<feature type="transmembrane region" description="Helical" evidence="10">
    <location>
        <begin position="86"/>
        <end position="113"/>
    </location>
</feature>
<feature type="domain" description="NADH:quinone oxidoreductase/Mrp antiporter transmembrane" evidence="11">
    <location>
        <begin position="103"/>
        <end position="377"/>
    </location>
</feature>
<dbReference type="PANTHER" id="PTHR42829">
    <property type="entry name" value="NADH-UBIQUINONE OXIDOREDUCTASE CHAIN 5"/>
    <property type="match status" value="1"/>
</dbReference>
<keyword evidence="7 10" id="KW-1133">Transmembrane helix</keyword>
<comment type="function">
    <text evidence="1">Core subunit of the mitochondrial membrane respiratory chain NADH dehydrogenase (Complex I) that is believed to belong to the minimal assembly required for catalysis. Complex I functions in the transfer of electrons from NADH to the respiratory chain. The immediate electron acceptor for the enzyme is believed to be ubiquinone.</text>
</comment>
<feature type="transmembrane region" description="Helical" evidence="10">
    <location>
        <begin position="447"/>
        <end position="467"/>
    </location>
</feature>
<feature type="domain" description="NADH-Ubiquinone oxidoreductase (complex I) chain 5 N-terminal" evidence="12">
    <location>
        <begin position="44"/>
        <end position="87"/>
    </location>
</feature>
<feature type="transmembrane region" description="Helical" evidence="10">
    <location>
        <begin position="12"/>
        <end position="33"/>
    </location>
</feature>
<feature type="transmembrane region" description="Helical" evidence="10">
    <location>
        <begin position="364"/>
        <end position="389"/>
    </location>
</feature>
<comment type="function">
    <text evidence="10">Core subunit of the mitochondrial membrane respiratory chain NADH dehydrogenase (Complex I) which catalyzes electron transfer from NADH through the respiratory chain, using ubiquinone as an electron acceptor. Essential for the catalytic activity and assembly of complex I.</text>
</comment>
<evidence type="ECO:0000256" key="5">
    <source>
        <dbReference type="ARBA" id="ARBA00022692"/>
    </source>
</evidence>
<dbReference type="EMBL" id="KT215844">
    <property type="protein sequence ID" value="APF47424.1"/>
    <property type="molecule type" value="Genomic_DNA"/>
</dbReference>
<dbReference type="PANTHER" id="PTHR42829:SF2">
    <property type="entry name" value="NADH-UBIQUINONE OXIDOREDUCTASE CHAIN 5"/>
    <property type="match status" value="1"/>
</dbReference>
<feature type="transmembrane region" description="Helical" evidence="10">
    <location>
        <begin position="171"/>
        <end position="192"/>
    </location>
</feature>
<dbReference type="GO" id="GO:0015990">
    <property type="term" value="P:electron transport coupled proton transport"/>
    <property type="evidence" value="ECO:0007669"/>
    <property type="project" value="TreeGrafter"/>
</dbReference>
<evidence type="ECO:0000256" key="2">
    <source>
        <dbReference type="ARBA" id="ARBA00004141"/>
    </source>
</evidence>
<dbReference type="InterPro" id="IPR001750">
    <property type="entry name" value="ND/Mrp_TM"/>
</dbReference>
<keyword evidence="10 13" id="KW-0496">Mitochondrion</keyword>
<comment type="catalytic activity">
    <reaction evidence="9 10">
        <text>a ubiquinone + NADH + 5 H(+)(in) = a ubiquinol + NAD(+) + 4 H(+)(out)</text>
        <dbReference type="Rhea" id="RHEA:29091"/>
        <dbReference type="Rhea" id="RHEA-COMP:9565"/>
        <dbReference type="Rhea" id="RHEA-COMP:9566"/>
        <dbReference type="ChEBI" id="CHEBI:15378"/>
        <dbReference type="ChEBI" id="CHEBI:16389"/>
        <dbReference type="ChEBI" id="CHEBI:17976"/>
        <dbReference type="ChEBI" id="CHEBI:57540"/>
        <dbReference type="ChEBI" id="CHEBI:57945"/>
        <dbReference type="EC" id="7.1.1.2"/>
    </reaction>
</comment>
<organism evidence="13">
    <name type="scientific">Microgaster campestris</name>
    <dbReference type="NCBI Taxonomy" id="1911504"/>
    <lineage>
        <taxon>Eukaryota</taxon>
        <taxon>Metazoa</taxon>
        <taxon>Ecdysozoa</taxon>
        <taxon>Arthropoda</taxon>
        <taxon>Hexapoda</taxon>
        <taxon>Insecta</taxon>
        <taxon>Pterygota</taxon>
        <taxon>Neoptera</taxon>
        <taxon>Endopterygota</taxon>
        <taxon>Hymenoptera</taxon>
        <taxon>Apocrita</taxon>
        <taxon>Ichneumonoidea</taxon>
        <taxon>Braconidae</taxon>
        <taxon>Microgastrinae</taxon>
        <taxon>Microgaster</taxon>
    </lineage>
</organism>
<dbReference type="GO" id="GO:0042773">
    <property type="term" value="P:ATP synthesis coupled electron transport"/>
    <property type="evidence" value="ECO:0007669"/>
    <property type="project" value="InterPro"/>
</dbReference>
<dbReference type="GO" id="GO:0003954">
    <property type="term" value="F:NADH dehydrogenase activity"/>
    <property type="evidence" value="ECO:0007669"/>
    <property type="project" value="TreeGrafter"/>
</dbReference>
<dbReference type="Pfam" id="PF00662">
    <property type="entry name" value="Proton_antipo_N"/>
    <property type="match status" value="1"/>
</dbReference>
<feature type="transmembrane region" description="Helical" evidence="10">
    <location>
        <begin position="261"/>
        <end position="280"/>
    </location>
</feature>
<comment type="subcellular location">
    <subcellularLocation>
        <location evidence="2">Membrane</location>
        <topology evidence="2">Multi-pass membrane protein</topology>
    </subcellularLocation>
</comment>
<evidence type="ECO:0000256" key="9">
    <source>
        <dbReference type="ARBA" id="ARBA00049551"/>
    </source>
</evidence>
<dbReference type="InterPro" id="IPR003945">
    <property type="entry name" value="NU5C-like"/>
</dbReference>
<evidence type="ECO:0000256" key="1">
    <source>
        <dbReference type="ARBA" id="ARBA00003257"/>
    </source>
</evidence>
<dbReference type="AlphaFoldDB" id="A0A6F8AXU1"/>
<accession>A0A6F8AXU1</accession>
<dbReference type="Pfam" id="PF00361">
    <property type="entry name" value="Proton_antipo_M"/>
    <property type="match status" value="1"/>
</dbReference>
<feature type="transmembrane region" description="Helical" evidence="10">
    <location>
        <begin position="409"/>
        <end position="427"/>
    </location>
</feature>
<evidence type="ECO:0000256" key="10">
    <source>
        <dbReference type="RuleBase" id="RU003404"/>
    </source>
</evidence>
<name>A0A6F8AXU1_9HYME</name>
<geneLocation type="mitochondrion" evidence="13"/>
<feature type="transmembrane region" description="Helical" evidence="10">
    <location>
        <begin position="133"/>
        <end position="159"/>
    </location>
</feature>
<feature type="transmembrane region" description="Helical" evidence="10">
    <location>
        <begin position="287"/>
        <end position="309"/>
    </location>
</feature>
<dbReference type="PRINTS" id="PR01434">
    <property type="entry name" value="NADHDHGNASE5"/>
</dbReference>
<keyword evidence="10" id="KW-0520">NAD</keyword>
<reference evidence="13" key="1">
    <citation type="submission" date="2015-06" db="EMBL/GenBank/DDBJ databases">
        <title>Microgaster campestris mitochondrion, partial genome.</title>
        <authorList>
            <person name="Song S.N."/>
            <person name="Chen X.X."/>
        </authorList>
    </citation>
    <scope>NUCLEOTIDE SEQUENCE</scope>
</reference>
<dbReference type="GO" id="GO:0008137">
    <property type="term" value="F:NADH dehydrogenase (ubiquinone) activity"/>
    <property type="evidence" value="ECO:0007669"/>
    <property type="project" value="UniProtKB-EC"/>
</dbReference>
<keyword evidence="8 10" id="KW-0472">Membrane</keyword>
<evidence type="ECO:0000256" key="7">
    <source>
        <dbReference type="ARBA" id="ARBA00022989"/>
    </source>
</evidence>